<dbReference type="InterPro" id="IPR033453">
    <property type="entry name" value="Glyco_hydro_30_TIM-barrel"/>
</dbReference>
<evidence type="ECO:0000256" key="1">
    <source>
        <dbReference type="ARBA" id="ARBA00005382"/>
    </source>
</evidence>
<dbReference type="SUPFAM" id="SSF51445">
    <property type="entry name" value="(Trans)glycosidases"/>
    <property type="match status" value="1"/>
</dbReference>
<evidence type="ECO:0000259" key="5">
    <source>
        <dbReference type="Pfam" id="PF02055"/>
    </source>
</evidence>
<proteinExistence type="inferred from homology"/>
<dbReference type="PRINTS" id="PR00843">
    <property type="entry name" value="GLHYDRLASE30"/>
</dbReference>
<reference evidence="8" key="1">
    <citation type="submission" date="2017-06" db="EMBL/GenBank/DDBJ databases">
        <authorList>
            <person name="Varghese N."/>
            <person name="Submissions S."/>
        </authorList>
    </citation>
    <scope>NUCLEOTIDE SEQUENCE [LARGE SCALE GENOMIC DNA]</scope>
    <source>
        <strain evidence="8">DSM 27993</strain>
    </source>
</reference>
<dbReference type="Gene3D" id="3.20.20.80">
    <property type="entry name" value="Glycosidases"/>
    <property type="match status" value="1"/>
</dbReference>
<evidence type="ECO:0000256" key="2">
    <source>
        <dbReference type="ARBA" id="ARBA00022729"/>
    </source>
</evidence>
<dbReference type="InterPro" id="IPR013780">
    <property type="entry name" value="Glyco_hydro_b"/>
</dbReference>
<evidence type="ECO:0000256" key="3">
    <source>
        <dbReference type="ARBA" id="ARBA00022801"/>
    </source>
</evidence>
<protein>
    <submittedName>
        <fullName evidence="7">Glucosylceramidase</fullName>
    </submittedName>
</protein>
<dbReference type="Pfam" id="PF17189">
    <property type="entry name" value="Glyco_hydro_30C"/>
    <property type="match status" value="1"/>
</dbReference>
<dbReference type="InterPro" id="IPR033452">
    <property type="entry name" value="GH30_C"/>
</dbReference>
<keyword evidence="2" id="KW-0732">Signal</keyword>
<accession>A0A238YGC0</accession>
<dbReference type="Proteomes" id="UP000198412">
    <property type="component" value="Unassembled WGS sequence"/>
</dbReference>
<gene>
    <name evidence="7" type="ORF">SAMN04488111_2533</name>
</gene>
<dbReference type="GO" id="GO:0006680">
    <property type="term" value="P:glucosylceramide catabolic process"/>
    <property type="evidence" value="ECO:0007669"/>
    <property type="project" value="TreeGrafter"/>
</dbReference>
<dbReference type="PANTHER" id="PTHR11069:SF23">
    <property type="entry name" value="LYSOSOMAL ACID GLUCOSYLCERAMIDASE"/>
    <property type="match status" value="1"/>
</dbReference>
<feature type="domain" description="Glycosyl hydrolase family 30 TIM-barrel" evidence="5">
    <location>
        <begin position="111"/>
        <end position="448"/>
    </location>
</feature>
<dbReference type="InterPro" id="IPR001139">
    <property type="entry name" value="Glyco_hydro_30"/>
</dbReference>
<dbReference type="GO" id="GO:0004348">
    <property type="term" value="F:glucosylceramidase activity"/>
    <property type="evidence" value="ECO:0007669"/>
    <property type="project" value="InterPro"/>
</dbReference>
<dbReference type="Pfam" id="PF02055">
    <property type="entry name" value="Glyco_hydro_30"/>
    <property type="match status" value="1"/>
</dbReference>
<dbReference type="EMBL" id="FZNX01000004">
    <property type="protein sequence ID" value="SNR69663.1"/>
    <property type="molecule type" value="Genomic_DNA"/>
</dbReference>
<dbReference type="PANTHER" id="PTHR11069">
    <property type="entry name" value="GLUCOSYLCERAMIDASE"/>
    <property type="match status" value="1"/>
</dbReference>
<keyword evidence="3 4" id="KW-0378">Hydrolase</keyword>
<organism evidence="7 8">
    <name type="scientific">Lutibacter flavus</name>
    <dbReference type="NCBI Taxonomy" id="691689"/>
    <lineage>
        <taxon>Bacteria</taxon>
        <taxon>Pseudomonadati</taxon>
        <taxon>Bacteroidota</taxon>
        <taxon>Flavobacteriia</taxon>
        <taxon>Flavobacteriales</taxon>
        <taxon>Flavobacteriaceae</taxon>
        <taxon>Lutibacter</taxon>
    </lineage>
</organism>
<evidence type="ECO:0000259" key="6">
    <source>
        <dbReference type="Pfam" id="PF17189"/>
    </source>
</evidence>
<keyword evidence="8" id="KW-1185">Reference proteome</keyword>
<name>A0A238YGC0_9FLAO</name>
<dbReference type="InterPro" id="IPR017853">
    <property type="entry name" value="GH"/>
</dbReference>
<keyword evidence="4" id="KW-0326">Glycosidase</keyword>
<evidence type="ECO:0000313" key="8">
    <source>
        <dbReference type="Proteomes" id="UP000198412"/>
    </source>
</evidence>
<comment type="similarity">
    <text evidence="1 4">Belongs to the glycosyl hydrolase 30 family.</text>
</comment>
<sequence>MYNHFKHRSKTINMNFKNFIKNSSMFLILLFLIGSCGEKQQENNDKLLISNEEKVANLQITKSAVYSTTATSDVKLQLTSQNLSFSNFNQPLETEASIFINTSKLHQTFLGIGAALTDAAAETFYKLDNEQQKLFMEAYYSVDKGIGYSLGRTIIHSCDFSSGSYTYIEEGDSDLKTFSIEHDKQFRIPFTKLAIEAAGGELTMYASPWSPPSFMKTNGEMLNGGKLKPEFAQSWANYYTKFIKAYEREGIPIWGLSVQNEPMATQIWESCIYTAEEERDFVKNYLGPALEKEGLADKKLIVWDHNRDLLFERANVILSDPEASKYVWGTGFHWYEDWKDGTPMYKNVDAVNDAFPDKKLIFTEGCNEKYDVSRIEDPKLAERYGKAMINDFNNGTVAWTDWNILLDETGGPNHVGNLCFAPVHGDTQTGKLTFTNSYYYIGHFSKFIRPGAKRISTGTTANHLSATSFKNIDGSIIIVALNESDKAIDYMLTVDKKTTNLNMLARSIQTIVLN</sequence>
<evidence type="ECO:0000313" key="7">
    <source>
        <dbReference type="EMBL" id="SNR69663.1"/>
    </source>
</evidence>
<feature type="domain" description="Glycosyl hydrolase family 30 beta sandwich" evidence="6">
    <location>
        <begin position="451"/>
        <end position="511"/>
    </location>
</feature>
<evidence type="ECO:0000256" key="4">
    <source>
        <dbReference type="RuleBase" id="RU361188"/>
    </source>
</evidence>
<dbReference type="Gene3D" id="2.60.40.1180">
    <property type="entry name" value="Golgi alpha-mannosidase II"/>
    <property type="match status" value="1"/>
</dbReference>
<dbReference type="GO" id="GO:0016020">
    <property type="term" value="C:membrane"/>
    <property type="evidence" value="ECO:0007669"/>
    <property type="project" value="GOC"/>
</dbReference>
<dbReference type="AlphaFoldDB" id="A0A238YGC0"/>